<dbReference type="Pfam" id="PF20684">
    <property type="entry name" value="Fung_rhodopsin"/>
    <property type="match status" value="1"/>
</dbReference>
<comment type="caution">
    <text evidence="8">The sequence shown here is derived from an EMBL/GenBank/DDBJ whole genome shotgun (WGS) entry which is preliminary data.</text>
</comment>
<feature type="transmembrane region" description="Helical" evidence="6">
    <location>
        <begin position="121"/>
        <end position="142"/>
    </location>
</feature>
<accession>A0A317WCL7</accession>
<gene>
    <name evidence="8" type="ORF">BO70DRAFT_274234</name>
</gene>
<dbReference type="Proteomes" id="UP000247233">
    <property type="component" value="Unassembled WGS sequence"/>
</dbReference>
<evidence type="ECO:0000256" key="6">
    <source>
        <dbReference type="SAM" id="Phobius"/>
    </source>
</evidence>
<feature type="transmembrane region" description="Helical" evidence="6">
    <location>
        <begin position="206"/>
        <end position="225"/>
    </location>
</feature>
<comment type="subcellular location">
    <subcellularLocation>
        <location evidence="1">Membrane</location>
        <topology evidence="1">Multi-pass membrane protein</topology>
    </subcellularLocation>
</comment>
<evidence type="ECO:0000256" key="3">
    <source>
        <dbReference type="ARBA" id="ARBA00022989"/>
    </source>
</evidence>
<evidence type="ECO:0000313" key="9">
    <source>
        <dbReference type="Proteomes" id="UP000247233"/>
    </source>
</evidence>
<keyword evidence="9" id="KW-1185">Reference proteome</keyword>
<feature type="transmembrane region" description="Helical" evidence="6">
    <location>
        <begin position="89"/>
        <end position="109"/>
    </location>
</feature>
<protein>
    <recommendedName>
        <fullName evidence="7">Rhodopsin domain-containing protein</fullName>
    </recommendedName>
</protein>
<evidence type="ECO:0000259" key="7">
    <source>
        <dbReference type="Pfam" id="PF20684"/>
    </source>
</evidence>
<dbReference type="AlphaFoldDB" id="A0A317WCL7"/>
<keyword evidence="2 6" id="KW-0812">Transmembrane</keyword>
<dbReference type="EMBL" id="MSFL01000011">
    <property type="protein sequence ID" value="PWY82952.1"/>
    <property type="molecule type" value="Genomic_DNA"/>
</dbReference>
<evidence type="ECO:0000256" key="1">
    <source>
        <dbReference type="ARBA" id="ARBA00004141"/>
    </source>
</evidence>
<comment type="similarity">
    <text evidence="5">Belongs to the SAT4 family.</text>
</comment>
<dbReference type="VEuPathDB" id="FungiDB:BO70DRAFT_274234"/>
<keyword evidence="4 6" id="KW-0472">Membrane</keyword>
<proteinExistence type="inferred from homology"/>
<dbReference type="GO" id="GO:0016020">
    <property type="term" value="C:membrane"/>
    <property type="evidence" value="ECO:0007669"/>
    <property type="project" value="UniProtKB-SubCell"/>
</dbReference>
<dbReference type="RefSeq" id="XP_025399666.1">
    <property type="nucleotide sequence ID" value="XM_025538979.1"/>
</dbReference>
<dbReference type="PANTHER" id="PTHR33048:SF155">
    <property type="entry name" value="INTEGRAL MEMBRANE PROTEIN"/>
    <property type="match status" value="1"/>
</dbReference>
<evidence type="ECO:0000256" key="2">
    <source>
        <dbReference type="ARBA" id="ARBA00022692"/>
    </source>
</evidence>
<dbReference type="PANTHER" id="PTHR33048">
    <property type="entry name" value="PTH11-LIKE INTEGRAL MEMBRANE PROTEIN (AFU_ORTHOLOGUE AFUA_5G11245)"/>
    <property type="match status" value="1"/>
</dbReference>
<sequence length="342" mass="37322">YASQTRGPRVLAVFWILTGLATVAVSARLFIRIKILRNPGADDWLVAVSMIFSMAYAVLSTVNVALGYGRHAATLSTRRIELILLLNNIGFALGIVAFAMPKLAVAALLNRFLNPKALHRAIFWGLTGFTALVSSINIVVLFTSCKPAKALWEASLVEKGAHCRPSSVLISYATLTGATSAFTDLYLAVYPTIILLKLQMALWKRLALCLALGLGVVACAMAIIKSMQLPELADVTDATYTTVNLVIWTCIESNVVILACCIPTLQPLLDVILGRRTLSNARGYQYKDNGTSHLRESTRWSSKRSGASKDMPDLEITGVGSEEDILRMGQIRRTDNVTIEYE</sequence>
<feature type="domain" description="Rhodopsin" evidence="7">
    <location>
        <begin position="27"/>
        <end position="269"/>
    </location>
</feature>
<keyword evidence="3 6" id="KW-1133">Transmembrane helix</keyword>
<reference evidence="8 9" key="1">
    <citation type="submission" date="2016-12" db="EMBL/GenBank/DDBJ databases">
        <title>The genomes of Aspergillus section Nigri reveals drivers in fungal speciation.</title>
        <authorList>
            <consortium name="DOE Joint Genome Institute"/>
            <person name="Vesth T.C."/>
            <person name="Nybo J."/>
            <person name="Theobald S."/>
            <person name="Brandl J."/>
            <person name="Frisvad J.C."/>
            <person name="Nielsen K.F."/>
            <person name="Lyhne E.K."/>
            <person name="Kogle M.E."/>
            <person name="Kuo A."/>
            <person name="Riley R."/>
            <person name="Clum A."/>
            <person name="Nolan M."/>
            <person name="Lipzen A."/>
            <person name="Salamov A."/>
            <person name="Henrissat B."/>
            <person name="Wiebenga A."/>
            <person name="De Vries R.P."/>
            <person name="Grigoriev I.V."/>
            <person name="Mortensen U.H."/>
            <person name="Andersen M.R."/>
            <person name="Baker S.E."/>
        </authorList>
    </citation>
    <scope>NUCLEOTIDE SEQUENCE [LARGE SCALE GENOMIC DNA]</scope>
    <source>
        <strain evidence="8 9">CBS 117.55</strain>
    </source>
</reference>
<dbReference type="GeneID" id="37061216"/>
<feature type="non-terminal residue" evidence="8">
    <location>
        <position position="342"/>
    </location>
</feature>
<dbReference type="STRING" id="1448321.A0A317WCL7"/>
<evidence type="ECO:0000313" key="8">
    <source>
        <dbReference type="EMBL" id="PWY82952.1"/>
    </source>
</evidence>
<feature type="transmembrane region" description="Helical" evidence="6">
    <location>
        <begin position="12"/>
        <end position="31"/>
    </location>
</feature>
<dbReference type="InterPro" id="IPR052337">
    <property type="entry name" value="SAT4-like"/>
</dbReference>
<name>A0A317WCL7_9EURO</name>
<feature type="transmembrane region" description="Helical" evidence="6">
    <location>
        <begin position="43"/>
        <end position="69"/>
    </location>
</feature>
<dbReference type="OrthoDB" id="5331848at2759"/>
<organism evidence="8 9">
    <name type="scientific">Aspergillus heteromorphus CBS 117.55</name>
    <dbReference type="NCBI Taxonomy" id="1448321"/>
    <lineage>
        <taxon>Eukaryota</taxon>
        <taxon>Fungi</taxon>
        <taxon>Dikarya</taxon>
        <taxon>Ascomycota</taxon>
        <taxon>Pezizomycotina</taxon>
        <taxon>Eurotiomycetes</taxon>
        <taxon>Eurotiomycetidae</taxon>
        <taxon>Eurotiales</taxon>
        <taxon>Aspergillaceae</taxon>
        <taxon>Aspergillus</taxon>
        <taxon>Aspergillus subgen. Circumdati</taxon>
    </lineage>
</organism>
<evidence type="ECO:0000256" key="4">
    <source>
        <dbReference type="ARBA" id="ARBA00023136"/>
    </source>
</evidence>
<feature type="non-terminal residue" evidence="8">
    <location>
        <position position="1"/>
    </location>
</feature>
<feature type="transmembrane region" description="Helical" evidence="6">
    <location>
        <begin position="169"/>
        <end position="194"/>
    </location>
</feature>
<dbReference type="InterPro" id="IPR049326">
    <property type="entry name" value="Rhodopsin_dom_fungi"/>
</dbReference>
<evidence type="ECO:0000256" key="5">
    <source>
        <dbReference type="ARBA" id="ARBA00038359"/>
    </source>
</evidence>